<evidence type="ECO:0008006" key="4">
    <source>
        <dbReference type="Google" id="ProtNLM"/>
    </source>
</evidence>
<reference evidence="2 3" key="1">
    <citation type="submission" date="2018-09" db="EMBL/GenBank/DDBJ databases">
        <title>Optimization and identification of Corynebacterium falsenii FN1-14 from fish paste.</title>
        <authorList>
            <person name="Daroonpunt R."/>
            <person name="Tanasupawat S."/>
        </authorList>
    </citation>
    <scope>NUCLEOTIDE SEQUENCE [LARGE SCALE GENOMIC DNA]</scope>
    <source>
        <strain evidence="2 3">FN1-14</strain>
    </source>
</reference>
<proteinExistence type="predicted"/>
<evidence type="ECO:0000313" key="3">
    <source>
        <dbReference type="Proteomes" id="UP000285278"/>
    </source>
</evidence>
<feature type="chain" id="PRO_5019054615" description="Secreted protein" evidence="1">
    <location>
        <begin position="34"/>
        <end position="231"/>
    </location>
</feature>
<gene>
    <name evidence="2" type="ORF">D3M95_07735</name>
</gene>
<evidence type="ECO:0000256" key="1">
    <source>
        <dbReference type="SAM" id="SignalP"/>
    </source>
</evidence>
<organism evidence="2 3">
    <name type="scientific">Corynebacterium falsenii</name>
    <dbReference type="NCBI Taxonomy" id="108486"/>
    <lineage>
        <taxon>Bacteria</taxon>
        <taxon>Bacillati</taxon>
        <taxon>Actinomycetota</taxon>
        <taxon>Actinomycetes</taxon>
        <taxon>Mycobacteriales</taxon>
        <taxon>Corynebacteriaceae</taxon>
        <taxon>Corynebacterium</taxon>
    </lineage>
</organism>
<accession>A0A418Q6H4</accession>
<dbReference type="Proteomes" id="UP000285278">
    <property type="component" value="Unassembled WGS sequence"/>
</dbReference>
<protein>
    <recommendedName>
        <fullName evidence="4">Secreted protein</fullName>
    </recommendedName>
</protein>
<evidence type="ECO:0000313" key="2">
    <source>
        <dbReference type="EMBL" id="RIX34437.1"/>
    </source>
</evidence>
<keyword evidence="1" id="KW-0732">Signal</keyword>
<comment type="caution">
    <text evidence="2">The sequence shown here is derived from an EMBL/GenBank/DDBJ whole genome shotgun (WGS) entry which is preliminary data.</text>
</comment>
<dbReference type="STRING" id="1451189.CFAL_07705"/>
<name>A0A418Q6H4_9CORY</name>
<sequence>MAISRRSSRVVAAISAACALAVPTVVVPTTASAQVPVQSPVDQLGRPAPFVLDQIETFANNPQLPEKVRSSLLRVVSFFRGDGKPGVPIPQNGPAFTQFGWPTIAGQCIAGKNNSIGTAAAVPGPAPLPLPGIKAGEVNFVFTALGTGKVAPQQHTAMNVHWININTGKIGHTPLGFNGLNPDGPATINGTADTGRGTVIALLEGGVSTDEGQAGVANCNYAPTAALIQVP</sequence>
<dbReference type="OrthoDB" id="4424756at2"/>
<dbReference type="EMBL" id="QXJK01000007">
    <property type="protein sequence ID" value="RIX34437.1"/>
    <property type="molecule type" value="Genomic_DNA"/>
</dbReference>
<dbReference type="RefSeq" id="WP_025403116.1">
    <property type="nucleotide sequence ID" value="NZ_CBCRUA010000009.1"/>
</dbReference>
<feature type="signal peptide" evidence="1">
    <location>
        <begin position="1"/>
        <end position="33"/>
    </location>
</feature>
<dbReference type="AlphaFoldDB" id="A0A418Q6H4"/>
<keyword evidence="3" id="KW-1185">Reference proteome</keyword>